<dbReference type="Proteomes" id="UP000034103">
    <property type="component" value="Chromosome"/>
</dbReference>
<dbReference type="AlphaFoldDB" id="A0A0F6U7D2"/>
<evidence type="ECO:0000313" key="2">
    <source>
        <dbReference type="Proteomes" id="UP000034103"/>
    </source>
</evidence>
<organism evidence="1 2">
    <name type="scientific">Microcystis aeruginosa NIES-2549</name>
    <dbReference type="NCBI Taxonomy" id="1641812"/>
    <lineage>
        <taxon>Bacteria</taxon>
        <taxon>Bacillati</taxon>
        <taxon>Cyanobacteriota</taxon>
        <taxon>Cyanophyceae</taxon>
        <taxon>Oscillatoriophycideae</taxon>
        <taxon>Chroococcales</taxon>
        <taxon>Microcystaceae</taxon>
        <taxon>Microcystis</taxon>
    </lineage>
</organism>
<name>A0A0F6U7D2_MICAE</name>
<sequence length="50" mass="5601">MKYKLNLAEVKIPVAKMQLIYLRNAVNYSLPVCEFAGKNPDFQLLISGTG</sequence>
<reference evidence="1 2" key="1">
    <citation type="journal article" date="2015" name="Genome Announc.">
        <title>Complete Genome Sequence of Microcystis aeruginosa NIES-2549, a Bloom-Forming Cyanobacterium from Lake Kasumigaura, Japan.</title>
        <authorList>
            <person name="Yamaguchi H."/>
            <person name="Suzuki S."/>
            <person name="Tanabe Y."/>
            <person name="Osana Y."/>
            <person name="Shimura Y."/>
            <person name="Ishida K."/>
            <person name="Kawachi M."/>
        </authorList>
    </citation>
    <scope>NUCLEOTIDE SEQUENCE [LARGE SCALE GENOMIC DNA]</scope>
    <source>
        <strain evidence="1 2">NIES-2549</strain>
    </source>
</reference>
<dbReference type="HOGENOM" id="CLU_3119737_0_0_3"/>
<evidence type="ECO:0000313" key="1">
    <source>
        <dbReference type="EMBL" id="AKE66262.1"/>
    </source>
</evidence>
<accession>A0A0F6U7D2</accession>
<proteinExistence type="predicted"/>
<dbReference type="EMBL" id="CP011304">
    <property type="protein sequence ID" value="AKE66262.1"/>
    <property type="molecule type" value="Genomic_DNA"/>
</dbReference>
<gene>
    <name evidence="1" type="ORF">MYAER_3934</name>
</gene>
<protein>
    <submittedName>
        <fullName evidence="1">Uncharacterized protein</fullName>
    </submittedName>
</protein>